<dbReference type="Pfam" id="PF04239">
    <property type="entry name" value="DUF421"/>
    <property type="match status" value="1"/>
</dbReference>
<evidence type="ECO:0000313" key="9">
    <source>
        <dbReference type="EMBL" id="SFD98002.1"/>
    </source>
</evidence>
<evidence type="ECO:0000313" key="10">
    <source>
        <dbReference type="Proteomes" id="UP000198977"/>
    </source>
</evidence>
<evidence type="ECO:0000256" key="5">
    <source>
        <dbReference type="ARBA" id="ARBA00022989"/>
    </source>
</evidence>
<gene>
    <name evidence="9" type="ORF">SAMN04488523_104122</name>
</gene>
<protein>
    <recommendedName>
        <fullName evidence="8">YetF C-terminal domain-containing protein</fullName>
    </recommendedName>
</protein>
<keyword evidence="4 7" id="KW-0812">Transmembrane</keyword>
<evidence type="ECO:0000259" key="8">
    <source>
        <dbReference type="Pfam" id="PF04239"/>
    </source>
</evidence>
<evidence type="ECO:0000256" key="7">
    <source>
        <dbReference type="SAM" id="Phobius"/>
    </source>
</evidence>
<dbReference type="InterPro" id="IPR007353">
    <property type="entry name" value="DUF421"/>
</dbReference>
<dbReference type="PANTHER" id="PTHR34582">
    <property type="entry name" value="UPF0702 TRANSMEMBRANE PROTEIN YCAP"/>
    <property type="match status" value="1"/>
</dbReference>
<feature type="domain" description="YetF C-terminal" evidence="8">
    <location>
        <begin position="89"/>
        <end position="156"/>
    </location>
</feature>
<organism evidence="9 10">
    <name type="scientific">Sulfitobacter brevis</name>
    <dbReference type="NCBI Taxonomy" id="74348"/>
    <lineage>
        <taxon>Bacteria</taxon>
        <taxon>Pseudomonadati</taxon>
        <taxon>Pseudomonadota</taxon>
        <taxon>Alphaproteobacteria</taxon>
        <taxon>Rhodobacterales</taxon>
        <taxon>Roseobacteraceae</taxon>
        <taxon>Sulfitobacter</taxon>
    </lineage>
</organism>
<keyword evidence="5 7" id="KW-1133">Transmembrane helix</keyword>
<dbReference type="OrthoDB" id="9793799at2"/>
<dbReference type="Proteomes" id="UP000198977">
    <property type="component" value="Unassembled WGS sequence"/>
</dbReference>
<dbReference type="AlphaFoldDB" id="A0A1I1WSI2"/>
<evidence type="ECO:0000256" key="3">
    <source>
        <dbReference type="ARBA" id="ARBA00022475"/>
    </source>
</evidence>
<feature type="transmembrane region" description="Helical" evidence="7">
    <location>
        <begin position="12"/>
        <end position="31"/>
    </location>
</feature>
<keyword evidence="3" id="KW-1003">Cell membrane</keyword>
<dbReference type="RefSeq" id="WP_093923053.1">
    <property type="nucleotide sequence ID" value="NZ_FOMW01000004.1"/>
</dbReference>
<dbReference type="InterPro" id="IPR023090">
    <property type="entry name" value="UPF0702_alpha/beta_dom_sf"/>
</dbReference>
<reference evidence="9 10" key="1">
    <citation type="submission" date="2016-10" db="EMBL/GenBank/DDBJ databases">
        <authorList>
            <person name="de Groot N.N."/>
        </authorList>
    </citation>
    <scope>NUCLEOTIDE SEQUENCE [LARGE SCALE GENOMIC DNA]</scope>
    <source>
        <strain evidence="9 10">DSM 11443</strain>
    </source>
</reference>
<dbReference type="GO" id="GO:0005886">
    <property type="term" value="C:plasma membrane"/>
    <property type="evidence" value="ECO:0007669"/>
    <property type="project" value="UniProtKB-SubCell"/>
</dbReference>
<comment type="similarity">
    <text evidence="2">Belongs to the UPF0702 family.</text>
</comment>
<keyword evidence="6 7" id="KW-0472">Membrane</keyword>
<proteinExistence type="inferred from homology"/>
<name>A0A1I1WSI2_9RHOB</name>
<comment type="subcellular location">
    <subcellularLocation>
        <location evidence="1">Cell membrane</location>
        <topology evidence="1">Multi-pass membrane protein</topology>
    </subcellularLocation>
</comment>
<evidence type="ECO:0000256" key="1">
    <source>
        <dbReference type="ARBA" id="ARBA00004651"/>
    </source>
</evidence>
<keyword evidence="10" id="KW-1185">Reference proteome</keyword>
<dbReference type="PANTHER" id="PTHR34582:SF6">
    <property type="entry name" value="UPF0702 TRANSMEMBRANE PROTEIN YCAP"/>
    <property type="match status" value="1"/>
</dbReference>
<dbReference type="EMBL" id="FOMW01000004">
    <property type="protein sequence ID" value="SFD98002.1"/>
    <property type="molecule type" value="Genomic_DNA"/>
</dbReference>
<dbReference type="Gene3D" id="3.30.240.20">
    <property type="entry name" value="bsu07140 like domains"/>
    <property type="match status" value="1"/>
</dbReference>
<dbReference type="STRING" id="74348.SAMN04488523_104122"/>
<accession>A0A1I1WSI2</accession>
<evidence type="ECO:0000256" key="4">
    <source>
        <dbReference type="ARBA" id="ARBA00022692"/>
    </source>
</evidence>
<evidence type="ECO:0000256" key="6">
    <source>
        <dbReference type="ARBA" id="ARBA00023136"/>
    </source>
</evidence>
<sequence>MFFDNTVLDAVAKGSLLSGLGLFWIIFLVRIVGLRSFSKMTNFDFVMTVAMGSLLAGASQSKEWTGLLRTLTAMASLFAVQYIVAAVRQKSSALDDLVQNTPVLLMKDGLINHAALTATRVREEDLIAKLREANALDFSQVRAVILETTGDISVLHGPSVDDRLLQGVREEGAA</sequence>
<evidence type="ECO:0000256" key="2">
    <source>
        <dbReference type="ARBA" id="ARBA00006448"/>
    </source>
</evidence>